<evidence type="ECO:0000313" key="2">
    <source>
        <dbReference type="EMBL" id="VEU43843.1"/>
    </source>
</evidence>
<dbReference type="AlphaFoldDB" id="A0A448ZPD1"/>
<keyword evidence="1" id="KW-0472">Membrane</keyword>
<keyword evidence="1" id="KW-1133">Transmembrane helix</keyword>
<dbReference type="OrthoDB" id="36200at2759"/>
<dbReference type="EMBL" id="CAACVS010000587">
    <property type="protein sequence ID" value="VEU43843.1"/>
    <property type="molecule type" value="Genomic_DNA"/>
</dbReference>
<sequence>MLNDLGEVSHCCAGYSIVGAIFTLWVGIMLTTQPFFVAGIEDVEVAAQSAYGAFSMFMFVFVISAIGMWYDSNFGKSSSEDEREADYQLAGGQEFPNYGASN</sequence>
<proteinExistence type="predicted"/>
<dbReference type="Proteomes" id="UP000291116">
    <property type="component" value="Unassembled WGS sequence"/>
</dbReference>
<name>A0A448ZPD1_9STRA</name>
<keyword evidence="3" id="KW-1185">Reference proteome</keyword>
<gene>
    <name evidence="2" type="ORF">PSNMU_V1.4_AUG-EV-PASAV3_0108980</name>
</gene>
<evidence type="ECO:0000256" key="1">
    <source>
        <dbReference type="SAM" id="Phobius"/>
    </source>
</evidence>
<protein>
    <submittedName>
        <fullName evidence="2">Uncharacterized protein</fullName>
    </submittedName>
</protein>
<feature type="transmembrane region" description="Helical" evidence="1">
    <location>
        <begin position="12"/>
        <end position="30"/>
    </location>
</feature>
<reference evidence="2 3" key="1">
    <citation type="submission" date="2019-01" db="EMBL/GenBank/DDBJ databases">
        <authorList>
            <person name="Ferrante I. M."/>
        </authorList>
    </citation>
    <scope>NUCLEOTIDE SEQUENCE [LARGE SCALE GENOMIC DNA]</scope>
    <source>
        <strain evidence="2 3">B856</strain>
    </source>
</reference>
<evidence type="ECO:0000313" key="3">
    <source>
        <dbReference type="Proteomes" id="UP000291116"/>
    </source>
</evidence>
<organism evidence="2 3">
    <name type="scientific">Pseudo-nitzschia multistriata</name>
    <dbReference type="NCBI Taxonomy" id="183589"/>
    <lineage>
        <taxon>Eukaryota</taxon>
        <taxon>Sar</taxon>
        <taxon>Stramenopiles</taxon>
        <taxon>Ochrophyta</taxon>
        <taxon>Bacillariophyta</taxon>
        <taxon>Bacillariophyceae</taxon>
        <taxon>Bacillariophycidae</taxon>
        <taxon>Bacillariales</taxon>
        <taxon>Bacillariaceae</taxon>
        <taxon>Pseudo-nitzschia</taxon>
    </lineage>
</organism>
<feature type="transmembrane region" description="Helical" evidence="1">
    <location>
        <begin position="50"/>
        <end position="70"/>
    </location>
</feature>
<accession>A0A448ZPD1</accession>
<keyword evidence="1" id="KW-0812">Transmembrane</keyword>